<evidence type="ECO:0000256" key="1">
    <source>
        <dbReference type="SAM" id="MobiDB-lite"/>
    </source>
</evidence>
<feature type="region of interest" description="Disordered" evidence="1">
    <location>
        <begin position="1"/>
        <end position="31"/>
    </location>
</feature>
<dbReference type="Pfam" id="PF04404">
    <property type="entry name" value="ERF"/>
    <property type="match status" value="1"/>
</dbReference>
<evidence type="ECO:0000313" key="3">
    <source>
        <dbReference type="Proteomes" id="UP000639859"/>
    </source>
</evidence>
<keyword evidence="3" id="KW-1185">Reference proteome</keyword>
<accession>A0ABS0SRY5</accession>
<protein>
    <submittedName>
        <fullName evidence="2">ERF family protein</fullName>
    </submittedName>
</protein>
<dbReference type="RefSeq" id="WP_198574295.1">
    <property type="nucleotide sequence ID" value="NZ_JADWOX010000001.1"/>
</dbReference>
<gene>
    <name evidence="2" type="ORF">I4Q42_01510</name>
</gene>
<reference evidence="2 3" key="1">
    <citation type="submission" date="2020-11" db="EMBL/GenBank/DDBJ databases">
        <title>genome sequence of strain KACC 18849.</title>
        <authorList>
            <person name="Gao J."/>
            <person name="Zhang X."/>
        </authorList>
    </citation>
    <scope>NUCLEOTIDE SEQUENCE [LARGE SCALE GENOMIC DNA]</scope>
    <source>
        <strain evidence="2 3">KACC 18849</strain>
    </source>
</reference>
<proteinExistence type="predicted"/>
<comment type="caution">
    <text evidence="2">The sequence shown here is derived from an EMBL/GenBank/DDBJ whole genome shotgun (WGS) entry which is preliminary data.</text>
</comment>
<name>A0ABS0SRY5_9CAUL</name>
<evidence type="ECO:0000313" key="2">
    <source>
        <dbReference type="EMBL" id="MBI1682339.1"/>
    </source>
</evidence>
<dbReference type="InterPro" id="IPR007499">
    <property type="entry name" value="ERF_bacteria_virus"/>
</dbReference>
<organism evidence="2 3">
    <name type="scientific">Caulobacter hibisci</name>
    <dbReference type="NCBI Taxonomy" id="2035993"/>
    <lineage>
        <taxon>Bacteria</taxon>
        <taxon>Pseudomonadati</taxon>
        <taxon>Pseudomonadota</taxon>
        <taxon>Alphaproteobacteria</taxon>
        <taxon>Caulobacterales</taxon>
        <taxon>Caulobacteraceae</taxon>
        <taxon>Caulobacter</taxon>
    </lineage>
</organism>
<sequence>MTAQPDLLDVTPTAAGKPERALSAAPRQQSAQVIKTDSDTLMAVITKAAKDPDMDVDKLDKLITLYGRITANQAEQDFDEAMNAAQAEIGVVVTDKANSQTSSRYASYPALDRAVRPIYTRHGFSLSFSTGKAERPDDVRVICKVSHKGGHKSFPYVDMPADGKGAKGGEVMTRIHAAGSAYSYGQRYLLKLIFNIATGETDDDGNGASGGRALGAAAQRAVADINACANGAELKAWKDRHADAVEKLVTPAENREIIALWNRRARAEREKAAAHG</sequence>
<dbReference type="Proteomes" id="UP000639859">
    <property type="component" value="Unassembled WGS sequence"/>
</dbReference>
<dbReference type="EMBL" id="JADWOX010000001">
    <property type="protein sequence ID" value="MBI1682339.1"/>
    <property type="molecule type" value="Genomic_DNA"/>
</dbReference>